<proteinExistence type="predicted"/>
<dbReference type="GO" id="GO:0005524">
    <property type="term" value="F:ATP binding"/>
    <property type="evidence" value="ECO:0007669"/>
    <property type="project" value="InterPro"/>
</dbReference>
<dbReference type="InterPro" id="IPR004482">
    <property type="entry name" value="Mg_chelat-rel"/>
</dbReference>
<dbReference type="InterPro" id="IPR000523">
    <property type="entry name" value="Mg_chelatse_chII-like_cat_dom"/>
</dbReference>
<dbReference type="PANTHER" id="PTHR32039:SF7">
    <property type="entry name" value="COMPETENCE PROTEIN COMM"/>
    <property type="match status" value="1"/>
</dbReference>
<dbReference type="Proteomes" id="UP000824078">
    <property type="component" value="Unassembled WGS sequence"/>
</dbReference>
<organism evidence="3 4">
    <name type="scientific">Candidatus Coprovicinus avistercoris</name>
    <dbReference type="NCBI Taxonomy" id="2840754"/>
    <lineage>
        <taxon>Bacteria</taxon>
        <taxon>Bacillati</taxon>
        <taxon>Actinomycetota</taxon>
        <taxon>Coriobacteriia</taxon>
        <taxon>Coriobacteriales</taxon>
        <taxon>Coriobacteriaceae</taxon>
        <taxon>Coriobacteriaceae incertae sedis</taxon>
        <taxon>Candidatus Coprovicinus</taxon>
    </lineage>
</organism>
<dbReference type="InterPro" id="IPR045006">
    <property type="entry name" value="CHLI-like"/>
</dbReference>
<evidence type="ECO:0000259" key="2">
    <source>
        <dbReference type="Pfam" id="PF13335"/>
    </source>
</evidence>
<dbReference type="NCBIfam" id="TIGR00368">
    <property type="entry name" value="YifB family Mg chelatase-like AAA ATPase"/>
    <property type="match status" value="1"/>
</dbReference>
<reference evidence="3" key="2">
    <citation type="journal article" date="2021" name="PeerJ">
        <title>Extensive microbial diversity within the chicken gut microbiome revealed by metagenomics and culture.</title>
        <authorList>
            <person name="Gilroy R."/>
            <person name="Ravi A."/>
            <person name="Getino M."/>
            <person name="Pursley I."/>
            <person name="Horton D.L."/>
            <person name="Alikhan N.F."/>
            <person name="Baker D."/>
            <person name="Gharbi K."/>
            <person name="Hall N."/>
            <person name="Watson M."/>
            <person name="Adriaenssens E.M."/>
            <person name="Foster-Nyarko E."/>
            <person name="Jarju S."/>
            <person name="Secka A."/>
            <person name="Antonio M."/>
            <person name="Oren A."/>
            <person name="Chaudhuri R.R."/>
            <person name="La Ragione R."/>
            <person name="Hildebrand F."/>
            <person name="Pallen M.J."/>
        </authorList>
    </citation>
    <scope>NUCLEOTIDE SEQUENCE</scope>
    <source>
        <strain evidence="3">ChiHjej12B11-29160</strain>
    </source>
</reference>
<dbReference type="AlphaFoldDB" id="A0A9D1HYS4"/>
<protein>
    <submittedName>
        <fullName evidence="3">YifB family Mg chelatase-like AAA ATPase</fullName>
    </submittedName>
</protein>
<dbReference type="InterPro" id="IPR027417">
    <property type="entry name" value="P-loop_NTPase"/>
</dbReference>
<reference evidence="3" key="1">
    <citation type="submission" date="2020-10" db="EMBL/GenBank/DDBJ databases">
        <authorList>
            <person name="Gilroy R."/>
        </authorList>
    </citation>
    <scope>NUCLEOTIDE SEQUENCE</scope>
    <source>
        <strain evidence="3">ChiHjej12B11-29160</strain>
    </source>
</reference>
<name>A0A9D1HYS4_9ACTN</name>
<dbReference type="InterPro" id="IPR025158">
    <property type="entry name" value="Mg_chelat-rel_C"/>
</dbReference>
<accession>A0A9D1HYS4</accession>
<dbReference type="PANTHER" id="PTHR32039">
    <property type="entry name" value="MAGNESIUM-CHELATASE SUBUNIT CHLI"/>
    <property type="match status" value="1"/>
</dbReference>
<evidence type="ECO:0000259" key="1">
    <source>
        <dbReference type="Pfam" id="PF01078"/>
    </source>
</evidence>
<feature type="domain" description="Magnesium chelatase ChlI-like catalytic" evidence="1">
    <location>
        <begin position="183"/>
        <end position="386"/>
    </location>
</feature>
<dbReference type="InterPro" id="IPR020568">
    <property type="entry name" value="Ribosomal_Su5_D2-typ_SF"/>
</dbReference>
<dbReference type="CDD" id="cd00009">
    <property type="entry name" value="AAA"/>
    <property type="match status" value="1"/>
</dbReference>
<dbReference type="Pfam" id="PF13541">
    <property type="entry name" value="ChlI"/>
    <property type="match status" value="1"/>
</dbReference>
<dbReference type="SUPFAM" id="SSF52540">
    <property type="entry name" value="P-loop containing nucleoside triphosphate hydrolases"/>
    <property type="match status" value="1"/>
</dbReference>
<dbReference type="SUPFAM" id="SSF54211">
    <property type="entry name" value="Ribosomal protein S5 domain 2-like"/>
    <property type="match status" value="1"/>
</dbReference>
<dbReference type="Pfam" id="PF13335">
    <property type="entry name" value="Mg_chelatase_C"/>
    <property type="match status" value="1"/>
</dbReference>
<dbReference type="InterPro" id="IPR014721">
    <property type="entry name" value="Ribsml_uS5_D2-typ_fold_subgr"/>
</dbReference>
<comment type="caution">
    <text evidence="3">The sequence shown here is derived from an EMBL/GenBank/DDBJ whole genome shotgun (WGS) entry which is preliminary data.</text>
</comment>
<dbReference type="Gene3D" id="3.30.230.10">
    <property type="match status" value="1"/>
</dbReference>
<feature type="domain" description="Mg chelatase-related protein C-terminal" evidence="2">
    <location>
        <begin position="397"/>
        <end position="484"/>
    </location>
</feature>
<sequence length="489" mass="52887">MQSAVIRGAEAIPISVEVNISRGIPGLTIVGMPDAAVLEARSRIRCAIRSSGFTMPRVHITVNLAPSDIRKTGTGLDLPIAAALLQATGQISSDALAGRLLVGELALDGLVRPVRGMVAYALLAKEKQLVLCSASGTDTSLIDIPFEHVRQLSDLRLPSSERSLTRHVVTSLQTDHPNSHSLDYSEVKGQELAKEALVIAATGSLGIIMVGPPGAGKTMLAQRLPTILPRLDKDAMLEAMRVHSVANLSLEDLAAGIPPFRAPHHSISVSGLVGGGRPVMPGEISLAHMGVLFLDELAEFPSNALQALRQPLEEGLIRLVRVDGTYVFPSRFMLVAATNPCPCGHYGDPTHECSCTPTAITRYMAKLKGPLLDRIDMRLSVMQPSSDELVAQTTTLSSNEMAQRVLAGRSFACWRREKECSTCNTLTYKWLDERARKYLIHAAQQLGFGGRGMTRLVHIARTIADLAEREYIQEDDISLALAYRMEINA</sequence>
<dbReference type="Pfam" id="PF01078">
    <property type="entry name" value="Mg_chelatase"/>
    <property type="match status" value="1"/>
</dbReference>
<evidence type="ECO:0000313" key="3">
    <source>
        <dbReference type="EMBL" id="HIU23785.1"/>
    </source>
</evidence>
<gene>
    <name evidence="3" type="ORF">IAD17_02525</name>
</gene>
<dbReference type="EMBL" id="DVMQ01000007">
    <property type="protein sequence ID" value="HIU23785.1"/>
    <property type="molecule type" value="Genomic_DNA"/>
</dbReference>
<evidence type="ECO:0000313" key="4">
    <source>
        <dbReference type="Proteomes" id="UP000824078"/>
    </source>
</evidence>
<dbReference type="Gene3D" id="3.40.50.300">
    <property type="entry name" value="P-loop containing nucleotide triphosphate hydrolases"/>
    <property type="match status" value="1"/>
</dbReference>